<evidence type="ECO:0000256" key="2">
    <source>
        <dbReference type="ARBA" id="ARBA00023012"/>
    </source>
</evidence>
<evidence type="ECO:0000256" key="1">
    <source>
        <dbReference type="ARBA" id="ARBA00022553"/>
    </source>
</evidence>
<feature type="modified residue" description="4-aspartylphosphate" evidence="6">
    <location>
        <position position="54"/>
    </location>
</feature>
<dbReference type="Gene3D" id="6.10.250.690">
    <property type="match status" value="1"/>
</dbReference>
<evidence type="ECO:0000313" key="10">
    <source>
        <dbReference type="EMBL" id="MQY07996.1"/>
    </source>
</evidence>
<dbReference type="PANTHER" id="PTHR48111:SF1">
    <property type="entry name" value="TWO-COMPONENT RESPONSE REGULATOR ORR33"/>
    <property type="match status" value="1"/>
</dbReference>
<feature type="DNA-binding region" description="OmpR/PhoB-type" evidence="7">
    <location>
        <begin position="130"/>
        <end position="225"/>
    </location>
</feature>
<keyword evidence="5" id="KW-0804">Transcription</keyword>
<organism evidence="10 11">
    <name type="scientific">Actinomadura macrotermitis</name>
    <dbReference type="NCBI Taxonomy" id="2585200"/>
    <lineage>
        <taxon>Bacteria</taxon>
        <taxon>Bacillati</taxon>
        <taxon>Actinomycetota</taxon>
        <taxon>Actinomycetes</taxon>
        <taxon>Streptosporangiales</taxon>
        <taxon>Thermomonosporaceae</taxon>
        <taxon>Actinomadura</taxon>
    </lineage>
</organism>
<protein>
    <submittedName>
        <fullName evidence="10">Alkaline phosphatase synthesis transcriptional regulatory protein PhoP</fullName>
    </submittedName>
</protein>
<dbReference type="Pfam" id="PF00486">
    <property type="entry name" value="Trans_reg_C"/>
    <property type="match status" value="1"/>
</dbReference>
<dbReference type="Proteomes" id="UP000487268">
    <property type="component" value="Unassembled WGS sequence"/>
</dbReference>
<dbReference type="InterPro" id="IPR001789">
    <property type="entry name" value="Sig_transdc_resp-reg_receiver"/>
</dbReference>
<dbReference type="InterPro" id="IPR011006">
    <property type="entry name" value="CheY-like_superfamily"/>
</dbReference>
<dbReference type="SMART" id="SM00448">
    <property type="entry name" value="REC"/>
    <property type="match status" value="1"/>
</dbReference>
<evidence type="ECO:0000256" key="6">
    <source>
        <dbReference type="PROSITE-ProRule" id="PRU00169"/>
    </source>
</evidence>
<evidence type="ECO:0000256" key="3">
    <source>
        <dbReference type="ARBA" id="ARBA00023015"/>
    </source>
</evidence>
<sequence>MPVAKLLVVEDDPETGRELVTVLNERGYAAVLAATGHEAVREVERRTPDLVFLDLGLPDVDGVELCGQLRNRALRMAIVVLTARSREESVVSALDRGADDYMVKPFRLNELLARARAQLRRHPPGPAAELAVAEVGGLRVEPAARRVFAAGREVALRPREFDLLLALMSSPGEVVPRQRLMDQVWGADWFGDHKTLDVHVSALRRKVAGAAGIVAVRGRGYRLVG</sequence>
<evidence type="ECO:0000259" key="8">
    <source>
        <dbReference type="PROSITE" id="PS50110"/>
    </source>
</evidence>
<name>A0A7K0C3P7_9ACTN</name>
<dbReference type="GO" id="GO:0006355">
    <property type="term" value="P:regulation of DNA-templated transcription"/>
    <property type="evidence" value="ECO:0007669"/>
    <property type="project" value="InterPro"/>
</dbReference>
<dbReference type="PROSITE" id="PS50110">
    <property type="entry name" value="RESPONSE_REGULATORY"/>
    <property type="match status" value="1"/>
</dbReference>
<dbReference type="GO" id="GO:0005829">
    <property type="term" value="C:cytosol"/>
    <property type="evidence" value="ECO:0007669"/>
    <property type="project" value="TreeGrafter"/>
</dbReference>
<evidence type="ECO:0000256" key="4">
    <source>
        <dbReference type="ARBA" id="ARBA00023125"/>
    </source>
</evidence>
<proteinExistence type="predicted"/>
<dbReference type="InterPro" id="IPR016032">
    <property type="entry name" value="Sig_transdc_resp-reg_C-effctor"/>
</dbReference>
<dbReference type="GO" id="GO:0000156">
    <property type="term" value="F:phosphorelay response regulator activity"/>
    <property type="evidence" value="ECO:0007669"/>
    <property type="project" value="TreeGrafter"/>
</dbReference>
<keyword evidence="4 7" id="KW-0238">DNA-binding</keyword>
<dbReference type="EMBL" id="WEGH01000004">
    <property type="protein sequence ID" value="MQY07996.1"/>
    <property type="molecule type" value="Genomic_DNA"/>
</dbReference>
<dbReference type="InterPro" id="IPR001867">
    <property type="entry name" value="OmpR/PhoB-type_DNA-bd"/>
</dbReference>
<dbReference type="Pfam" id="PF00072">
    <property type="entry name" value="Response_reg"/>
    <property type="match status" value="1"/>
</dbReference>
<accession>A0A7K0C3P7</accession>
<evidence type="ECO:0000313" key="11">
    <source>
        <dbReference type="Proteomes" id="UP000487268"/>
    </source>
</evidence>
<dbReference type="InterPro" id="IPR039420">
    <property type="entry name" value="WalR-like"/>
</dbReference>
<dbReference type="CDD" id="cd00383">
    <property type="entry name" value="trans_reg_C"/>
    <property type="match status" value="1"/>
</dbReference>
<dbReference type="AlphaFoldDB" id="A0A7K0C3P7"/>
<keyword evidence="3" id="KW-0805">Transcription regulation</keyword>
<keyword evidence="1 6" id="KW-0597">Phosphoprotein</keyword>
<dbReference type="SUPFAM" id="SSF52172">
    <property type="entry name" value="CheY-like"/>
    <property type="match status" value="1"/>
</dbReference>
<dbReference type="SMART" id="SM00862">
    <property type="entry name" value="Trans_reg_C"/>
    <property type="match status" value="1"/>
</dbReference>
<comment type="caution">
    <text evidence="10">The sequence shown here is derived from an EMBL/GenBank/DDBJ whole genome shotgun (WGS) entry which is preliminary data.</text>
</comment>
<feature type="domain" description="Response regulatory" evidence="8">
    <location>
        <begin position="5"/>
        <end position="119"/>
    </location>
</feature>
<evidence type="ECO:0000256" key="7">
    <source>
        <dbReference type="PROSITE-ProRule" id="PRU01091"/>
    </source>
</evidence>
<dbReference type="InterPro" id="IPR036388">
    <property type="entry name" value="WH-like_DNA-bd_sf"/>
</dbReference>
<keyword evidence="2" id="KW-0902">Two-component regulatory system</keyword>
<keyword evidence="11" id="KW-1185">Reference proteome</keyword>
<dbReference type="Gene3D" id="1.10.10.10">
    <property type="entry name" value="Winged helix-like DNA-binding domain superfamily/Winged helix DNA-binding domain"/>
    <property type="match status" value="1"/>
</dbReference>
<evidence type="ECO:0000259" key="9">
    <source>
        <dbReference type="PROSITE" id="PS51755"/>
    </source>
</evidence>
<evidence type="ECO:0000256" key="5">
    <source>
        <dbReference type="ARBA" id="ARBA00023163"/>
    </source>
</evidence>
<gene>
    <name evidence="10" type="primary">phoP_3</name>
    <name evidence="10" type="ORF">ACRB68_60980</name>
</gene>
<dbReference type="GO" id="GO:0032993">
    <property type="term" value="C:protein-DNA complex"/>
    <property type="evidence" value="ECO:0007669"/>
    <property type="project" value="TreeGrafter"/>
</dbReference>
<reference evidence="10 11" key="1">
    <citation type="submission" date="2019-10" db="EMBL/GenBank/DDBJ databases">
        <title>Actinomadura rubteroloni sp. nov. and Actinomadura macrotermitis sp. nov., isolated from the gut of fungus growing-termite Macrotermes natalensis.</title>
        <authorList>
            <person name="Benndorf R."/>
            <person name="Martin K."/>
            <person name="Kuefner M."/>
            <person name="De Beer W."/>
            <person name="Kaster A.-K."/>
            <person name="Vollmers J."/>
            <person name="Poulsen M."/>
            <person name="Beemelmanns C."/>
        </authorList>
    </citation>
    <scope>NUCLEOTIDE SEQUENCE [LARGE SCALE GENOMIC DNA]</scope>
    <source>
        <strain evidence="10 11">RB68</strain>
    </source>
</reference>
<dbReference type="RefSeq" id="WP_328594975.1">
    <property type="nucleotide sequence ID" value="NZ_WEGH01000004.1"/>
</dbReference>
<dbReference type="PANTHER" id="PTHR48111">
    <property type="entry name" value="REGULATOR OF RPOS"/>
    <property type="match status" value="1"/>
</dbReference>
<dbReference type="Gene3D" id="3.40.50.2300">
    <property type="match status" value="1"/>
</dbReference>
<dbReference type="SUPFAM" id="SSF46894">
    <property type="entry name" value="C-terminal effector domain of the bipartite response regulators"/>
    <property type="match status" value="1"/>
</dbReference>
<dbReference type="PROSITE" id="PS51755">
    <property type="entry name" value="OMPR_PHOB"/>
    <property type="match status" value="1"/>
</dbReference>
<feature type="domain" description="OmpR/PhoB-type" evidence="9">
    <location>
        <begin position="130"/>
        <end position="225"/>
    </location>
</feature>
<dbReference type="GO" id="GO:0000976">
    <property type="term" value="F:transcription cis-regulatory region binding"/>
    <property type="evidence" value="ECO:0007669"/>
    <property type="project" value="TreeGrafter"/>
</dbReference>